<reference evidence="1 2" key="1">
    <citation type="submission" date="2021-02" db="EMBL/GenBank/DDBJ databases">
        <title>Bacillus sp. RD4P76, an endophyte from a halophyte.</title>
        <authorList>
            <person name="Sun J.-Q."/>
        </authorList>
    </citation>
    <scope>NUCLEOTIDE SEQUENCE [LARGE SCALE GENOMIC DNA]</scope>
    <source>
        <strain evidence="1 2">RD4P76</strain>
    </source>
</reference>
<dbReference type="EMBL" id="JAFELM010000019">
    <property type="protein sequence ID" value="MBM6617205.1"/>
    <property type="molecule type" value="Genomic_DNA"/>
</dbReference>
<comment type="caution">
    <text evidence="1">The sequence shown here is derived from an EMBL/GenBank/DDBJ whole genome shotgun (WGS) entry which is preliminary data.</text>
</comment>
<evidence type="ECO:0000313" key="1">
    <source>
        <dbReference type="EMBL" id="MBM6617205.1"/>
    </source>
</evidence>
<name>A0ABS2DGQ4_9BACI</name>
<dbReference type="RefSeq" id="WP_204202583.1">
    <property type="nucleotide sequence ID" value="NZ_JAFELM010000019.1"/>
</dbReference>
<gene>
    <name evidence="1" type="ORF">JR050_05890</name>
</gene>
<keyword evidence="2" id="KW-1185">Reference proteome</keyword>
<dbReference type="Proteomes" id="UP001518925">
    <property type="component" value="Unassembled WGS sequence"/>
</dbReference>
<organism evidence="1 2">
    <name type="scientific">Bacillus suaedaesalsae</name>
    <dbReference type="NCBI Taxonomy" id="2810349"/>
    <lineage>
        <taxon>Bacteria</taxon>
        <taxon>Bacillati</taxon>
        <taxon>Bacillota</taxon>
        <taxon>Bacilli</taxon>
        <taxon>Bacillales</taxon>
        <taxon>Bacillaceae</taxon>
        <taxon>Bacillus</taxon>
    </lineage>
</organism>
<evidence type="ECO:0008006" key="3">
    <source>
        <dbReference type="Google" id="ProtNLM"/>
    </source>
</evidence>
<proteinExistence type="predicted"/>
<accession>A0ABS2DGQ4</accession>
<protein>
    <recommendedName>
        <fullName evidence="3">Acetoacetate decarboxylase</fullName>
    </recommendedName>
</protein>
<sequence>MYRSNKPIHLSPYDHPDIYPGPRPATSFVFYKGVAHKLEEDHTSIEESMIHISETNHMYGSLVTDSSEKQSLRDFLSKVNETPIEERIPVIAYGSNVCLAQLVYKSSLNKNVSDLYICFRATIKDTDVIYGAFLAPYGSLPAIIGPVDGAEAEVWVTLLTREQVELMNRTEGGYKLRAHHGGKVLMTTEEQLQTTYAYYYPKALFLEGQYYRFNDIPGNSPLTAVWQADMLNTLREICGYEGTREEFIHLLRWDSSFRHSVKYKLDDHSKIFNHPDWEESQSLLSIREIRQNKK</sequence>
<evidence type="ECO:0000313" key="2">
    <source>
        <dbReference type="Proteomes" id="UP001518925"/>
    </source>
</evidence>